<reference evidence="2 3" key="1">
    <citation type="submission" date="2018-01" db="EMBL/GenBank/DDBJ databases">
        <title>Whole genome analyses suggest that Burkholderia sensu lato contains two further novel genera in the rhizoxinica-symbiotica group Mycetohabitans gen. nov., and Trinickia gen. nov.: implications for the evolution of diazotrophy and nodulation in the Burkholderiaceae.</title>
        <authorList>
            <person name="Estrada-de los Santos P."/>
            <person name="Palmer M."/>
            <person name="Chavez-Ramirez B."/>
            <person name="Beukes C."/>
            <person name="Steenkamp E.T."/>
            <person name="Hirsch A.M."/>
            <person name="Manyaka P."/>
            <person name="Maluk M."/>
            <person name="Lafos M."/>
            <person name="Crook M."/>
            <person name="Gross E."/>
            <person name="Simon M.F."/>
            <person name="Bueno dos Reis Junior F."/>
            <person name="Poole P.S."/>
            <person name="Venter S.N."/>
            <person name="James E.K."/>
        </authorList>
    </citation>
    <scope>NUCLEOTIDE SEQUENCE [LARGE SCALE GENOMIC DNA]</scope>
    <source>
        <strain evidence="2 3">WSM 3937</strain>
    </source>
</reference>
<accession>A0A2N7WR56</accession>
<gene>
    <name evidence="2" type="ORF">C0Z16_08990</name>
    <name evidence="1" type="ORF">LMG27174_01064</name>
</gene>
<keyword evidence="3" id="KW-1185">Reference proteome</keyword>
<evidence type="ECO:0000313" key="3">
    <source>
        <dbReference type="Proteomes" id="UP000235659"/>
    </source>
</evidence>
<sequence length="354" mass="36944">MQSDAAAGVSANDGEGAGATLGAVAAAPASSAASVASAAGAASAASAATGVAASSAATAAPTAAPGAPVPDACPDPALSSFAAIDWSKPWFAHFAQRCQRWQRAALTSYAALLAEMNADADETRQTTGRGERLVFIAQDDLPPGAAYEAHIASTGGVPTRHNLHDFFNASMWFAFPRIKAALNARQSAAIDLLGVGPTRGGVRDALTLFDENALLFACADPALSAALRGFDWQTLLLDRRDAWGVSCEVRCFGHALLEKLIAPFKACTGHAWIVEVPSAYFQWDTAARDAWLDEAVSTALLNTDALTSRQFAPLPVLGIPRWWPENEAPAFYDDKSVFRSGRRADVKIGASKAG</sequence>
<evidence type="ECO:0000313" key="4">
    <source>
        <dbReference type="Proteomes" id="UP000494205"/>
    </source>
</evidence>
<dbReference type="OrthoDB" id="5292474at2"/>
<organism evidence="1 4">
    <name type="scientific">Paraburkholderia rhynchosiae</name>
    <dbReference type="NCBI Taxonomy" id="487049"/>
    <lineage>
        <taxon>Bacteria</taxon>
        <taxon>Pseudomonadati</taxon>
        <taxon>Pseudomonadota</taxon>
        <taxon>Betaproteobacteria</taxon>
        <taxon>Burkholderiales</taxon>
        <taxon>Burkholderiaceae</taxon>
        <taxon>Paraburkholderia</taxon>
    </lineage>
</organism>
<dbReference type="EMBL" id="PNXY01000005">
    <property type="protein sequence ID" value="PMS31907.1"/>
    <property type="molecule type" value="Genomic_DNA"/>
</dbReference>
<dbReference type="AlphaFoldDB" id="A0A2N7WR56"/>
<dbReference type="EMBL" id="CADIJZ010000003">
    <property type="protein sequence ID" value="CAB3649323.1"/>
    <property type="molecule type" value="Genomic_DNA"/>
</dbReference>
<evidence type="ECO:0000313" key="1">
    <source>
        <dbReference type="EMBL" id="CAB3649323.1"/>
    </source>
</evidence>
<dbReference type="InterPro" id="IPR021390">
    <property type="entry name" value="DUF3025"/>
</dbReference>
<proteinExistence type="predicted"/>
<reference evidence="1 4" key="2">
    <citation type="submission" date="2020-04" db="EMBL/GenBank/DDBJ databases">
        <authorList>
            <person name="De Canck E."/>
        </authorList>
    </citation>
    <scope>NUCLEOTIDE SEQUENCE [LARGE SCALE GENOMIC DNA]</scope>
    <source>
        <strain evidence="1 4">LMG 27174</strain>
    </source>
</reference>
<dbReference type="Pfam" id="PF11227">
    <property type="entry name" value="DUF3025"/>
    <property type="match status" value="1"/>
</dbReference>
<name>A0A2N7WR56_9BURK</name>
<dbReference type="Proteomes" id="UP000235659">
    <property type="component" value="Unassembled WGS sequence"/>
</dbReference>
<dbReference type="Proteomes" id="UP000494205">
    <property type="component" value="Unassembled WGS sequence"/>
</dbReference>
<evidence type="ECO:0000313" key="2">
    <source>
        <dbReference type="EMBL" id="PMS31907.1"/>
    </source>
</evidence>
<protein>
    <submittedName>
        <fullName evidence="2">DUF3025 domain-containing protein</fullName>
    </submittedName>
</protein>
<dbReference type="RefSeq" id="WP_102631819.1">
    <property type="nucleotide sequence ID" value="NZ_CADIJZ010000003.1"/>
</dbReference>